<feature type="transmembrane region" description="Helical" evidence="6">
    <location>
        <begin position="390"/>
        <end position="409"/>
    </location>
</feature>
<evidence type="ECO:0000256" key="1">
    <source>
        <dbReference type="ARBA" id="ARBA00004651"/>
    </source>
</evidence>
<feature type="transmembrane region" description="Helical" evidence="6">
    <location>
        <begin position="326"/>
        <end position="346"/>
    </location>
</feature>
<gene>
    <name evidence="7" type="ORF">RGQ13_13780</name>
</gene>
<dbReference type="EMBL" id="CP134145">
    <property type="protein sequence ID" value="WNC71186.1"/>
    <property type="molecule type" value="Genomic_DNA"/>
</dbReference>
<keyword evidence="2" id="KW-1003">Cell membrane</keyword>
<comment type="subcellular location">
    <subcellularLocation>
        <location evidence="1">Cell membrane</location>
        <topology evidence="1">Multi-pass membrane protein</topology>
    </subcellularLocation>
</comment>
<evidence type="ECO:0000256" key="5">
    <source>
        <dbReference type="ARBA" id="ARBA00023136"/>
    </source>
</evidence>
<accession>A0ABY9TR54</accession>
<keyword evidence="4 6" id="KW-1133">Transmembrane helix</keyword>
<name>A0ABY9TR54_9GAMM</name>
<protein>
    <submittedName>
        <fullName evidence="7">MATE family efflux transporter</fullName>
    </submittedName>
</protein>
<dbReference type="PANTHER" id="PTHR30250">
    <property type="entry name" value="PST FAMILY PREDICTED COLANIC ACID TRANSPORTER"/>
    <property type="match status" value="1"/>
</dbReference>
<feature type="transmembrane region" description="Helical" evidence="6">
    <location>
        <begin position="415"/>
        <end position="436"/>
    </location>
</feature>
<feature type="transmembrane region" description="Helical" evidence="6">
    <location>
        <begin position="168"/>
        <end position="191"/>
    </location>
</feature>
<evidence type="ECO:0000313" key="7">
    <source>
        <dbReference type="EMBL" id="WNC71186.1"/>
    </source>
</evidence>
<evidence type="ECO:0000256" key="6">
    <source>
        <dbReference type="SAM" id="Phobius"/>
    </source>
</evidence>
<dbReference type="InterPro" id="IPR050833">
    <property type="entry name" value="Poly_Biosynth_Transport"/>
</dbReference>
<feature type="transmembrane region" description="Helical" evidence="6">
    <location>
        <begin position="20"/>
        <end position="42"/>
    </location>
</feature>
<sequence length="521" mass="58653">MTKSITEPSSNKGHASAKRVAKNTGFLYARMAITVFISLYVTRLVLGSLGTEDFGIYSLVAGMVAMLVFLNAAMAAASQRFMSYAQGEGNTDKQKNIFNVSILLHALIAIAVVILLEVVGYFLFENVLDIPQNRMQAAKYVFQFMVISTFFTIISVPYDAVINAHENMLFVAITGVLEAFLKLGVAIYITYTDFDKLISFGLLMAISAILMLLIKRVYCHKNYCEVDINIKKYFDKPLFIEMGGFASWSFLGSSTSMLSFYGQGIILNMFFGPVVNAAQAIAAQVSGQLGAFSSTMLKALNPLIVKSEGGGNRTLMLNASLLGSKVSFFLLMIFYIPVIIEMPYIFSLWLKEVPEHAIVFCRLLLIKHLMQQPFLTLDSSIAAVGNIKRFQIYTSFLNIFPLVVGYLLFKNAFPAYSLYVVFIFHTMIWASIILFFSKKYCSLSISYFFKDVIFRCLMSFIMTFSMVLAFSAHILNDNLRLFVVLFLNCVVFVFVTWFVGFNTKDRDINKLIVKKMITKFQ</sequence>
<feature type="transmembrane region" description="Helical" evidence="6">
    <location>
        <begin position="97"/>
        <end position="124"/>
    </location>
</feature>
<feature type="transmembrane region" description="Helical" evidence="6">
    <location>
        <begin position="140"/>
        <end position="161"/>
    </location>
</feature>
<evidence type="ECO:0000256" key="2">
    <source>
        <dbReference type="ARBA" id="ARBA00022475"/>
    </source>
</evidence>
<evidence type="ECO:0000256" key="3">
    <source>
        <dbReference type="ARBA" id="ARBA00022692"/>
    </source>
</evidence>
<keyword evidence="8" id="KW-1185">Reference proteome</keyword>
<keyword evidence="3 6" id="KW-0812">Transmembrane</keyword>
<dbReference type="PANTHER" id="PTHR30250:SF26">
    <property type="entry name" value="PSMA PROTEIN"/>
    <property type="match status" value="1"/>
</dbReference>
<feature type="transmembrane region" description="Helical" evidence="6">
    <location>
        <begin position="197"/>
        <end position="218"/>
    </location>
</feature>
<dbReference type="RefSeq" id="WP_348390321.1">
    <property type="nucleotide sequence ID" value="NZ_CP134145.1"/>
</dbReference>
<keyword evidence="5 6" id="KW-0472">Membrane</keyword>
<dbReference type="Pfam" id="PF01554">
    <property type="entry name" value="MatE"/>
    <property type="match status" value="1"/>
</dbReference>
<feature type="transmembrane region" description="Helical" evidence="6">
    <location>
        <begin position="481"/>
        <end position="501"/>
    </location>
</feature>
<feature type="transmembrane region" description="Helical" evidence="6">
    <location>
        <begin position="457"/>
        <end position="475"/>
    </location>
</feature>
<feature type="transmembrane region" description="Helical" evidence="6">
    <location>
        <begin position="238"/>
        <end position="261"/>
    </location>
</feature>
<dbReference type="Proteomes" id="UP001258994">
    <property type="component" value="Chromosome"/>
</dbReference>
<proteinExistence type="predicted"/>
<evidence type="ECO:0000256" key="4">
    <source>
        <dbReference type="ARBA" id="ARBA00022989"/>
    </source>
</evidence>
<reference evidence="8" key="1">
    <citation type="submission" date="2023-09" db="EMBL/GenBank/DDBJ databases">
        <authorList>
            <person name="Li S."/>
            <person name="Li X."/>
            <person name="Zhang C."/>
            <person name="Zhao Z."/>
        </authorList>
    </citation>
    <scope>NUCLEOTIDE SEQUENCE [LARGE SCALE GENOMIC DNA]</scope>
    <source>
        <strain evidence="8">SQ149</strain>
    </source>
</reference>
<dbReference type="InterPro" id="IPR002528">
    <property type="entry name" value="MATE_fam"/>
</dbReference>
<organism evidence="7 8">
    <name type="scientific">Thalassotalea psychrophila</name>
    <dbReference type="NCBI Taxonomy" id="3065647"/>
    <lineage>
        <taxon>Bacteria</taxon>
        <taxon>Pseudomonadati</taxon>
        <taxon>Pseudomonadota</taxon>
        <taxon>Gammaproteobacteria</taxon>
        <taxon>Alteromonadales</taxon>
        <taxon>Colwelliaceae</taxon>
        <taxon>Thalassotalea</taxon>
    </lineage>
</organism>
<feature type="transmembrane region" description="Helical" evidence="6">
    <location>
        <begin position="54"/>
        <end position="76"/>
    </location>
</feature>
<evidence type="ECO:0000313" key="8">
    <source>
        <dbReference type="Proteomes" id="UP001258994"/>
    </source>
</evidence>